<dbReference type="EMBL" id="JAAVTX010000002">
    <property type="protein sequence ID" value="NKE44896.1"/>
    <property type="molecule type" value="Genomic_DNA"/>
</dbReference>
<dbReference type="InterPro" id="IPR036737">
    <property type="entry name" value="OmpA-like_sf"/>
</dbReference>
<dbReference type="InterPro" id="IPR006665">
    <property type="entry name" value="OmpA-like"/>
</dbReference>
<gene>
    <name evidence="4" type="ORF">HB662_08905</name>
</gene>
<organism evidence="4 5">
    <name type="scientific">Falsiroseomonas frigidaquae</name>
    <dbReference type="NCBI Taxonomy" id="487318"/>
    <lineage>
        <taxon>Bacteria</taxon>
        <taxon>Pseudomonadati</taxon>
        <taxon>Pseudomonadota</taxon>
        <taxon>Alphaproteobacteria</taxon>
        <taxon>Acetobacterales</taxon>
        <taxon>Roseomonadaceae</taxon>
        <taxon>Falsiroseomonas</taxon>
    </lineage>
</organism>
<protein>
    <submittedName>
        <fullName evidence="4">OmpA family protein</fullName>
    </submittedName>
</protein>
<dbReference type="Proteomes" id="UP000765160">
    <property type="component" value="Unassembled WGS sequence"/>
</dbReference>
<keyword evidence="2" id="KW-0732">Signal</keyword>
<accession>A0ABX1EXS7</accession>
<feature type="chain" id="PRO_5046954324" evidence="2">
    <location>
        <begin position="20"/>
        <end position="140"/>
    </location>
</feature>
<name>A0ABX1EXS7_9PROT</name>
<dbReference type="Pfam" id="PF00691">
    <property type="entry name" value="OmpA"/>
    <property type="match status" value="1"/>
</dbReference>
<proteinExistence type="predicted"/>
<feature type="domain" description="OmpA-like" evidence="3">
    <location>
        <begin position="28"/>
        <end position="140"/>
    </location>
</feature>
<evidence type="ECO:0000313" key="4">
    <source>
        <dbReference type="EMBL" id="NKE44896.1"/>
    </source>
</evidence>
<dbReference type="RefSeq" id="WP_168049303.1">
    <property type="nucleotide sequence ID" value="NZ_JAATJR010000002.1"/>
</dbReference>
<dbReference type="Gene3D" id="3.30.1330.60">
    <property type="entry name" value="OmpA-like domain"/>
    <property type="match status" value="1"/>
</dbReference>
<evidence type="ECO:0000313" key="5">
    <source>
        <dbReference type="Proteomes" id="UP000765160"/>
    </source>
</evidence>
<evidence type="ECO:0000259" key="3">
    <source>
        <dbReference type="PROSITE" id="PS51123"/>
    </source>
</evidence>
<comment type="caution">
    <text evidence="4">The sequence shown here is derived from an EMBL/GenBank/DDBJ whole genome shotgun (WGS) entry which is preliminary data.</text>
</comment>
<dbReference type="SUPFAM" id="SSF103088">
    <property type="entry name" value="OmpA-like"/>
    <property type="match status" value="1"/>
</dbReference>
<sequence>MRALWGGLAWMLLAVPAEAQPRPFNCVGAEQLEDDVIAVPFARNSMTLGPAGRSAIATAAAQAKAEPERVICVLGHADRSVGAEASTRIAARRARAVSVALAQQGVERDRVRAEARVGAFSGRVDEPGARAVTIVLLPLR</sequence>
<keyword evidence="5" id="KW-1185">Reference proteome</keyword>
<reference evidence="4 5" key="1">
    <citation type="submission" date="2020-03" db="EMBL/GenBank/DDBJ databases">
        <title>Roseomonas selenitidurans sp. nov. isolated from soil.</title>
        <authorList>
            <person name="Liu H."/>
        </authorList>
    </citation>
    <scope>NUCLEOTIDE SEQUENCE [LARGE SCALE GENOMIC DNA]</scope>
    <source>
        <strain evidence="4 5">JCM 15073</strain>
    </source>
</reference>
<evidence type="ECO:0000256" key="2">
    <source>
        <dbReference type="SAM" id="SignalP"/>
    </source>
</evidence>
<dbReference type="PROSITE" id="PS51123">
    <property type="entry name" value="OMPA_2"/>
    <property type="match status" value="1"/>
</dbReference>
<keyword evidence="1" id="KW-0472">Membrane</keyword>
<evidence type="ECO:0000256" key="1">
    <source>
        <dbReference type="PROSITE-ProRule" id="PRU00473"/>
    </source>
</evidence>
<feature type="signal peptide" evidence="2">
    <location>
        <begin position="1"/>
        <end position="19"/>
    </location>
</feature>